<dbReference type="Pfam" id="PF13302">
    <property type="entry name" value="Acetyltransf_3"/>
    <property type="match status" value="1"/>
</dbReference>
<dbReference type="eggNOG" id="COG3981">
    <property type="taxonomic scope" value="Bacteria"/>
</dbReference>
<proteinExistence type="predicted"/>
<keyword evidence="3" id="KW-1185">Reference proteome</keyword>
<dbReference type="CDD" id="cd04301">
    <property type="entry name" value="NAT_SF"/>
    <property type="match status" value="1"/>
</dbReference>
<reference evidence="2 3" key="1">
    <citation type="submission" date="2012-06" db="EMBL/GenBank/DDBJ databases">
        <title>Complete genome of Terriglobus roseus DSM 18391.</title>
        <authorList>
            <consortium name="US DOE Joint Genome Institute (JGI-PGF)"/>
            <person name="Lucas S."/>
            <person name="Copeland A."/>
            <person name="Lapidus A."/>
            <person name="Glavina del Rio T."/>
            <person name="Dalin E."/>
            <person name="Tice H."/>
            <person name="Bruce D."/>
            <person name="Goodwin L."/>
            <person name="Pitluck S."/>
            <person name="Peters L."/>
            <person name="Mikhailova N."/>
            <person name="Munk A.C.C."/>
            <person name="Kyrpides N."/>
            <person name="Mavromatis K."/>
            <person name="Ivanova N."/>
            <person name="Brettin T."/>
            <person name="Detter J.C."/>
            <person name="Han C."/>
            <person name="Larimer F."/>
            <person name="Land M."/>
            <person name="Hauser L."/>
            <person name="Markowitz V."/>
            <person name="Cheng J.-F."/>
            <person name="Hugenholtz P."/>
            <person name="Woyke T."/>
            <person name="Wu D."/>
            <person name="Brambilla E."/>
            <person name="Klenk H.-P."/>
            <person name="Eisen J.A."/>
        </authorList>
    </citation>
    <scope>NUCLEOTIDE SEQUENCE [LARGE SCALE GENOMIC DNA]</scope>
    <source>
        <strain evidence="3">DSM 18391 / NRRL B-41598 / KBS 63</strain>
    </source>
</reference>
<dbReference type="KEGG" id="trs:Terro_4162"/>
<organism evidence="2 3">
    <name type="scientific">Terriglobus roseus (strain DSM 18391 / NRRL B-41598 / KBS 63)</name>
    <dbReference type="NCBI Taxonomy" id="926566"/>
    <lineage>
        <taxon>Bacteria</taxon>
        <taxon>Pseudomonadati</taxon>
        <taxon>Acidobacteriota</taxon>
        <taxon>Terriglobia</taxon>
        <taxon>Terriglobales</taxon>
        <taxon>Acidobacteriaceae</taxon>
        <taxon>Terriglobus</taxon>
    </lineage>
</organism>
<protein>
    <submittedName>
        <fullName evidence="2">Putative acetyltransferase</fullName>
    </submittedName>
</protein>
<feature type="domain" description="N-acetyltransferase" evidence="1">
    <location>
        <begin position="1"/>
        <end position="124"/>
    </location>
</feature>
<dbReference type="STRING" id="926566.Terro_4162"/>
<dbReference type="EMBL" id="CP003379">
    <property type="protein sequence ID" value="AFL90368.1"/>
    <property type="molecule type" value="Genomic_DNA"/>
</dbReference>
<dbReference type="PROSITE" id="PS51186">
    <property type="entry name" value="GNAT"/>
    <property type="match status" value="1"/>
</dbReference>
<dbReference type="RefSeq" id="WP_014787628.1">
    <property type="nucleotide sequence ID" value="NC_018014.1"/>
</dbReference>
<evidence type="ECO:0000259" key="1">
    <source>
        <dbReference type="PROSITE" id="PS51186"/>
    </source>
</evidence>
<dbReference type="HOGENOM" id="CLU_113231_4_0_0"/>
<evidence type="ECO:0000313" key="3">
    <source>
        <dbReference type="Proteomes" id="UP000006056"/>
    </source>
</evidence>
<dbReference type="PANTHER" id="PTHR39173">
    <property type="entry name" value="ACETYLTRANSFERASE"/>
    <property type="match status" value="1"/>
</dbReference>
<sequence>MEYLHTAEHPATRTPARYYRMVSPDGEHVGNINLRLDNSEAITRYAGHIGYEVLPEHRGHRYAANAVRLMIPIAREHGIDPLWITCDPGNTASRRTLELAGAEYVETVSVLYNNAIFLAGHPRKCRYRLQTAQESNAHKVPSEQP</sequence>
<dbReference type="InterPro" id="IPR000182">
    <property type="entry name" value="GNAT_dom"/>
</dbReference>
<accession>I3ZMA0</accession>
<dbReference type="PANTHER" id="PTHR39173:SF1">
    <property type="entry name" value="ACETYLTRANSFERASE"/>
    <property type="match status" value="1"/>
</dbReference>
<evidence type="ECO:0000313" key="2">
    <source>
        <dbReference type="EMBL" id="AFL90368.1"/>
    </source>
</evidence>
<keyword evidence="2" id="KW-0808">Transferase</keyword>
<dbReference type="Proteomes" id="UP000006056">
    <property type="component" value="Chromosome"/>
</dbReference>
<dbReference type="InterPro" id="IPR016181">
    <property type="entry name" value="Acyl_CoA_acyltransferase"/>
</dbReference>
<dbReference type="GO" id="GO:0016747">
    <property type="term" value="F:acyltransferase activity, transferring groups other than amino-acyl groups"/>
    <property type="evidence" value="ECO:0007669"/>
    <property type="project" value="InterPro"/>
</dbReference>
<gene>
    <name evidence="2" type="ordered locus">Terro_4162</name>
</gene>
<dbReference type="OrthoDB" id="9797989at2"/>
<dbReference type="SUPFAM" id="SSF55729">
    <property type="entry name" value="Acyl-CoA N-acyltransferases (Nat)"/>
    <property type="match status" value="1"/>
</dbReference>
<dbReference type="Gene3D" id="3.40.630.30">
    <property type="match status" value="1"/>
</dbReference>
<dbReference type="AlphaFoldDB" id="I3ZMA0"/>
<name>I3ZMA0_TERRK</name>